<reference evidence="1" key="1">
    <citation type="submission" date="2014-09" db="EMBL/GenBank/DDBJ databases">
        <authorList>
            <person name="Magalhaes I.L.F."/>
            <person name="Oliveira U."/>
            <person name="Santos F.R."/>
            <person name="Vidigal T.H.D.A."/>
            <person name="Brescovit A.D."/>
            <person name="Santos A.J."/>
        </authorList>
    </citation>
    <scope>NUCLEOTIDE SEQUENCE</scope>
    <source>
        <tissue evidence="1">Shoot tissue taken approximately 20 cm above the soil surface</tissue>
    </source>
</reference>
<accession>A0A0A9BAB5</accession>
<evidence type="ECO:0000313" key="1">
    <source>
        <dbReference type="EMBL" id="JAD60286.1"/>
    </source>
</evidence>
<proteinExistence type="predicted"/>
<name>A0A0A9BAB5_ARUDO</name>
<organism evidence="1">
    <name type="scientific">Arundo donax</name>
    <name type="common">Giant reed</name>
    <name type="synonym">Donax arundinaceus</name>
    <dbReference type="NCBI Taxonomy" id="35708"/>
    <lineage>
        <taxon>Eukaryota</taxon>
        <taxon>Viridiplantae</taxon>
        <taxon>Streptophyta</taxon>
        <taxon>Embryophyta</taxon>
        <taxon>Tracheophyta</taxon>
        <taxon>Spermatophyta</taxon>
        <taxon>Magnoliopsida</taxon>
        <taxon>Liliopsida</taxon>
        <taxon>Poales</taxon>
        <taxon>Poaceae</taxon>
        <taxon>PACMAD clade</taxon>
        <taxon>Arundinoideae</taxon>
        <taxon>Arundineae</taxon>
        <taxon>Arundo</taxon>
    </lineage>
</organism>
<sequence>MIASSKVAGRCKVTSVFNRLVNPVINSCTC</sequence>
<dbReference type="EMBL" id="GBRH01237609">
    <property type="protein sequence ID" value="JAD60286.1"/>
    <property type="molecule type" value="Transcribed_RNA"/>
</dbReference>
<protein>
    <submittedName>
        <fullName evidence="1">Uncharacterized protein</fullName>
    </submittedName>
</protein>
<reference evidence="1" key="2">
    <citation type="journal article" date="2015" name="Data Brief">
        <title>Shoot transcriptome of the giant reed, Arundo donax.</title>
        <authorList>
            <person name="Barrero R.A."/>
            <person name="Guerrero F.D."/>
            <person name="Moolhuijzen P."/>
            <person name="Goolsby J.A."/>
            <person name="Tidwell J."/>
            <person name="Bellgard S.E."/>
            <person name="Bellgard M.I."/>
        </authorList>
    </citation>
    <scope>NUCLEOTIDE SEQUENCE</scope>
    <source>
        <tissue evidence="1">Shoot tissue taken approximately 20 cm above the soil surface</tissue>
    </source>
</reference>
<dbReference type="AlphaFoldDB" id="A0A0A9BAB5"/>